<evidence type="ECO:0000313" key="1">
    <source>
        <dbReference type="EMBL" id="VDM55703.1"/>
    </source>
</evidence>
<name>A0A0R3PIE0_ANGCS</name>
<accession>A0A0R3PIE0</accession>
<keyword evidence="2" id="KW-1185">Reference proteome</keyword>
<reference evidence="1 2" key="2">
    <citation type="submission" date="2018-11" db="EMBL/GenBank/DDBJ databases">
        <authorList>
            <consortium name="Pathogen Informatics"/>
        </authorList>
    </citation>
    <scope>NUCLEOTIDE SEQUENCE [LARGE SCALE GENOMIC DNA]</scope>
    <source>
        <strain evidence="1 2">Costa Rica</strain>
    </source>
</reference>
<organism evidence="3">
    <name type="scientific">Angiostrongylus costaricensis</name>
    <name type="common">Nematode worm</name>
    <dbReference type="NCBI Taxonomy" id="334426"/>
    <lineage>
        <taxon>Eukaryota</taxon>
        <taxon>Metazoa</taxon>
        <taxon>Ecdysozoa</taxon>
        <taxon>Nematoda</taxon>
        <taxon>Chromadorea</taxon>
        <taxon>Rhabditida</taxon>
        <taxon>Rhabditina</taxon>
        <taxon>Rhabditomorpha</taxon>
        <taxon>Strongyloidea</taxon>
        <taxon>Metastrongylidae</taxon>
        <taxon>Angiostrongylus</taxon>
    </lineage>
</organism>
<evidence type="ECO:0000313" key="3">
    <source>
        <dbReference type="WBParaSite" id="ACOC_0000411701-mRNA-1"/>
    </source>
</evidence>
<evidence type="ECO:0000313" key="2">
    <source>
        <dbReference type="Proteomes" id="UP000267027"/>
    </source>
</evidence>
<gene>
    <name evidence="1" type="ORF">ACOC_LOCUS4118</name>
</gene>
<dbReference type="AlphaFoldDB" id="A0A0R3PIE0"/>
<proteinExistence type="predicted"/>
<reference evidence="3" key="1">
    <citation type="submission" date="2017-02" db="UniProtKB">
        <authorList>
            <consortium name="WormBaseParasite"/>
        </authorList>
    </citation>
    <scope>IDENTIFICATION</scope>
</reference>
<protein>
    <submittedName>
        <fullName evidence="3">NR LBD domain-containing protein</fullName>
    </submittedName>
</protein>
<sequence length="223" mass="25750">MKDHSAFLGAQSKGLRQLSKIRDAVLYAKQPKVRSEEHVVDMNDNRWTRAVSYWISRDAKCAAGRPPTQWSEFFAKSLEESYDAQRVPRASRAHWTTLARDMEKWKIYWRPLKLLDDQQDYSLAFLVTSNCFYILMRNITEAVCLEEDLNTNPRFTRVKRFSEKVIHFYMGLICDSKNRTRVQLKLSNAISQLLLAGGVLGNEETPKFMGTEAVNAIEACFKG</sequence>
<dbReference type="Proteomes" id="UP000267027">
    <property type="component" value="Unassembled WGS sequence"/>
</dbReference>
<dbReference type="WBParaSite" id="ACOC_0000411701-mRNA-1">
    <property type="protein sequence ID" value="ACOC_0000411701-mRNA-1"/>
    <property type="gene ID" value="ACOC_0000411701"/>
</dbReference>
<dbReference type="EMBL" id="UYYA01002079">
    <property type="protein sequence ID" value="VDM55703.1"/>
    <property type="molecule type" value="Genomic_DNA"/>
</dbReference>